<dbReference type="Pfam" id="PF00106">
    <property type="entry name" value="adh_short"/>
    <property type="match status" value="1"/>
</dbReference>
<proteinExistence type="inferred from homology"/>
<evidence type="ECO:0000256" key="1">
    <source>
        <dbReference type="ARBA" id="ARBA00006484"/>
    </source>
</evidence>
<dbReference type="Proteomes" id="UP000077266">
    <property type="component" value="Unassembled WGS sequence"/>
</dbReference>
<organism evidence="3 4">
    <name type="scientific">Exidia glandulosa HHB12029</name>
    <dbReference type="NCBI Taxonomy" id="1314781"/>
    <lineage>
        <taxon>Eukaryota</taxon>
        <taxon>Fungi</taxon>
        <taxon>Dikarya</taxon>
        <taxon>Basidiomycota</taxon>
        <taxon>Agaricomycotina</taxon>
        <taxon>Agaricomycetes</taxon>
        <taxon>Auriculariales</taxon>
        <taxon>Exidiaceae</taxon>
        <taxon>Exidia</taxon>
    </lineage>
</organism>
<keyword evidence="4" id="KW-1185">Reference proteome</keyword>
<evidence type="ECO:0000256" key="2">
    <source>
        <dbReference type="ARBA" id="ARBA00023002"/>
    </source>
</evidence>
<name>A0A165LVS1_EXIGL</name>
<protein>
    <submittedName>
        <fullName evidence="3">NAD(P)-binding protein</fullName>
    </submittedName>
</protein>
<comment type="similarity">
    <text evidence="1">Belongs to the short-chain dehydrogenases/reductases (SDR) family.</text>
</comment>
<dbReference type="PRINTS" id="PR00081">
    <property type="entry name" value="GDHRDH"/>
</dbReference>
<sequence length="271" mass="28926">MDLGLEGVHVLVTGASGGIGLATCKLFLELGARVTAHYNTSRVPLDDAFGAKVNAVQANLKSESDVLQMFNNLRSHDFGPISVLVVNHGIWETRDAPLVDMELSQWEHTLVTNLTSSFLVVRGFLRQLRDASEEVKASGNIVFIGSTAGRFGEAGHADYAASKSALMYGLTLSLKNEIVRIAPRGRVNTIAPGWVRTPMAEEALKDATVVYRSLATTPLKRFATAEQVATQIALIASNSVSGHVTGEVITVAGGMEGRLLNQPTDVDVNAV</sequence>
<dbReference type="InterPro" id="IPR002347">
    <property type="entry name" value="SDR_fam"/>
</dbReference>
<dbReference type="InterPro" id="IPR036291">
    <property type="entry name" value="NAD(P)-bd_dom_sf"/>
</dbReference>
<dbReference type="STRING" id="1314781.A0A165LVS1"/>
<dbReference type="Gene3D" id="3.40.50.720">
    <property type="entry name" value="NAD(P)-binding Rossmann-like Domain"/>
    <property type="match status" value="1"/>
</dbReference>
<reference evidence="3 4" key="1">
    <citation type="journal article" date="2016" name="Mol. Biol. Evol.">
        <title>Comparative Genomics of Early-Diverging Mushroom-Forming Fungi Provides Insights into the Origins of Lignocellulose Decay Capabilities.</title>
        <authorList>
            <person name="Nagy L.G."/>
            <person name="Riley R."/>
            <person name="Tritt A."/>
            <person name="Adam C."/>
            <person name="Daum C."/>
            <person name="Floudas D."/>
            <person name="Sun H."/>
            <person name="Yadav J.S."/>
            <person name="Pangilinan J."/>
            <person name="Larsson K.H."/>
            <person name="Matsuura K."/>
            <person name="Barry K."/>
            <person name="Labutti K."/>
            <person name="Kuo R."/>
            <person name="Ohm R.A."/>
            <person name="Bhattacharya S.S."/>
            <person name="Shirouzu T."/>
            <person name="Yoshinaga Y."/>
            <person name="Martin F.M."/>
            <person name="Grigoriev I.V."/>
            <person name="Hibbett D.S."/>
        </authorList>
    </citation>
    <scope>NUCLEOTIDE SEQUENCE [LARGE SCALE GENOMIC DNA]</scope>
    <source>
        <strain evidence="3 4">HHB12029</strain>
    </source>
</reference>
<gene>
    <name evidence="3" type="ORF">EXIGLDRAFT_713037</name>
</gene>
<dbReference type="AlphaFoldDB" id="A0A165LVS1"/>
<dbReference type="OrthoDB" id="10253736at2759"/>
<dbReference type="SUPFAM" id="SSF51735">
    <property type="entry name" value="NAD(P)-binding Rossmann-fold domains"/>
    <property type="match status" value="1"/>
</dbReference>
<dbReference type="GO" id="GO:0016491">
    <property type="term" value="F:oxidoreductase activity"/>
    <property type="evidence" value="ECO:0007669"/>
    <property type="project" value="UniProtKB-KW"/>
</dbReference>
<dbReference type="InParanoid" id="A0A165LVS1"/>
<dbReference type="PANTHER" id="PTHR24321">
    <property type="entry name" value="DEHYDROGENASES, SHORT CHAIN"/>
    <property type="match status" value="1"/>
</dbReference>
<dbReference type="CDD" id="cd05233">
    <property type="entry name" value="SDR_c"/>
    <property type="match status" value="1"/>
</dbReference>
<keyword evidence="2" id="KW-0560">Oxidoreductase</keyword>
<evidence type="ECO:0000313" key="4">
    <source>
        <dbReference type="Proteomes" id="UP000077266"/>
    </source>
</evidence>
<dbReference type="PANTHER" id="PTHR24321:SF8">
    <property type="entry name" value="ESTRADIOL 17-BETA-DEHYDROGENASE 8-RELATED"/>
    <property type="match status" value="1"/>
</dbReference>
<accession>A0A165LVS1</accession>
<evidence type="ECO:0000313" key="3">
    <source>
        <dbReference type="EMBL" id="KZV98396.1"/>
    </source>
</evidence>
<dbReference type="EMBL" id="KV425919">
    <property type="protein sequence ID" value="KZV98396.1"/>
    <property type="molecule type" value="Genomic_DNA"/>
</dbReference>